<evidence type="ECO:0000256" key="1">
    <source>
        <dbReference type="ARBA" id="ARBA00001947"/>
    </source>
</evidence>
<dbReference type="GO" id="GO:0004662">
    <property type="term" value="F:CAAX-protein geranylgeranyltransferase activity"/>
    <property type="evidence" value="ECO:0007669"/>
    <property type="project" value="TreeGrafter"/>
</dbReference>
<dbReference type="GO" id="GO:0046872">
    <property type="term" value="F:metal ion binding"/>
    <property type="evidence" value="ECO:0007669"/>
    <property type="project" value="UniProtKB-KW"/>
</dbReference>
<feature type="region of interest" description="Disordered" evidence="8">
    <location>
        <begin position="261"/>
        <end position="290"/>
    </location>
</feature>
<evidence type="ECO:0000256" key="7">
    <source>
        <dbReference type="ARBA" id="ARBA00022833"/>
    </source>
</evidence>
<dbReference type="GO" id="GO:0005953">
    <property type="term" value="C:CAAX-protein geranylgeranyltransferase complex"/>
    <property type="evidence" value="ECO:0007669"/>
    <property type="project" value="TreeGrafter"/>
</dbReference>
<keyword evidence="6" id="KW-0677">Repeat</keyword>
<keyword evidence="3" id="KW-0637">Prenyltransferase</keyword>
<evidence type="ECO:0000256" key="5">
    <source>
        <dbReference type="ARBA" id="ARBA00022723"/>
    </source>
</evidence>
<evidence type="ECO:0000256" key="6">
    <source>
        <dbReference type="ARBA" id="ARBA00022737"/>
    </source>
</evidence>
<evidence type="ECO:0000313" key="10">
    <source>
        <dbReference type="EMBL" id="OCB88960.1"/>
    </source>
</evidence>
<name>A0A9Q5HZL6_SANBA</name>
<dbReference type="EMBL" id="LNZH02000167">
    <property type="protein sequence ID" value="OCB88960.1"/>
    <property type="molecule type" value="Genomic_DNA"/>
</dbReference>
<keyword evidence="4" id="KW-0808">Transferase</keyword>
<dbReference type="InterPro" id="IPR045089">
    <property type="entry name" value="PGGT1B-like"/>
</dbReference>
<feature type="compositionally biased region" description="Basic and acidic residues" evidence="8">
    <location>
        <begin position="281"/>
        <end position="290"/>
    </location>
</feature>
<comment type="cofactor">
    <cofactor evidence="1">
        <name>Zn(2+)</name>
        <dbReference type="ChEBI" id="CHEBI:29105"/>
    </cofactor>
</comment>
<organism evidence="10 11">
    <name type="scientific">Sanghuangporus baumii</name>
    <name type="common">Phellinus baumii</name>
    <dbReference type="NCBI Taxonomy" id="108892"/>
    <lineage>
        <taxon>Eukaryota</taxon>
        <taxon>Fungi</taxon>
        <taxon>Dikarya</taxon>
        <taxon>Basidiomycota</taxon>
        <taxon>Agaricomycotina</taxon>
        <taxon>Agaricomycetes</taxon>
        <taxon>Hymenochaetales</taxon>
        <taxon>Hymenochaetaceae</taxon>
        <taxon>Sanghuangporus</taxon>
    </lineage>
</organism>
<feature type="region of interest" description="Disordered" evidence="8">
    <location>
        <begin position="426"/>
        <end position="449"/>
    </location>
</feature>
<feature type="compositionally biased region" description="Pro residues" evidence="8">
    <location>
        <begin position="426"/>
        <end position="438"/>
    </location>
</feature>
<evidence type="ECO:0000256" key="4">
    <source>
        <dbReference type="ARBA" id="ARBA00022679"/>
    </source>
</evidence>
<feature type="domain" description="Prenyltransferase alpha-alpha toroid" evidence="9">
    <location>
        <begin position="22"/>
        <end position="426"/>
    </location>
</feature>
<feature type="region of interest" description="Disordered" evidence="8">
    <location>
        <begin position="339"/>
        <end position="376"/>
    </location>
</feature>
<evidence type="ECO:0000259" key="9">
    <source>
        <dbReference type="Pfam" id="PF00432"/>
    </source>
</evidence>
<dbReference type="PANTHER" id="PTHR11774">
    <property type="entry name" value="GERANYLGERANYL TRANSFERASE TYPE BETA SUBUNIT"/>
    <property type="match status" value="1"/>
</dbReference>
<gene>
    <name evidence="10" type="ORF">A7U60_g3915</name>
</gene>
<evidence type="ECO:0000256" key="8">
    <source>
        <dbReference type="SAM" id="MobiDB-lite"/>
    </source>
</evidence>
<evidence type="ECO:0000256" key="2">
    <source>
        <dbReference type="ARBA" id="ARBA00010497"/>
    </source>
</evidence>
<accession>A0A9Q5HZL6</accession>
<keyword evidence="11" id="KW-1185">Reference proteome</keyword>
<dbReference type="SUPFAM" id="SSF48239">
    <property type="entry name" value="Terpenoid cyclases/Protein prenyltransferases"/>
    <property type="match status" value="1"/>
</dbReference>
<sequence>MFGWIACNDGRGGFVAIGIPGMCFYCLGALDILGLLETKVKEADREAWRVEEVPDSNPNGSRDDEDRRWIGGFRPGPFMHVEFGRDEATPKTRTAGALMGSTSTHGEADPPHLIMTYTALLALAILRDDFGNLDREGLVNLLRTTQRPDGSFTSFPGQGESDIRMVYTAFAISAMLDDWRGIDVPLAVDFTKRCMSHEGGFGQVPGNEAQGGSTYCAVATLALAPGQYRTEATLSVQERRRAERWLVQQQKPHQVFIRYESDDSENDDELAGSLKANQSWGREKLDQEVEKERKRKEIVEEEGGGFSGRTEKVEDACYSFWCGAALRILRTGLVGGAGGLSSQAQSHSRSHLLANSSASGKEVKQHLQGEEMGDDDEGDLVDRLTHARFLSRCQFRLGGLAKAPGAHPDPYHTYLALAALALYPPSQLPPPHQNPNPNQPAATFSITDPSGALGVYKERKDNDGIEPSDAELLDEMKVEKRRKERESWKIAQLDPLINATVETSRWARERIPRSWKQR</sequence>
<feature type="region of interest" description="Disordered" evidence="8">
    <location>
        <begin position="49"/>
        <end position="68"/>
    </location>
</feature>
<proteinExistence type="inferred from homology"/>
<comment type="similarity">
    <text evidence="2">Belongs to the protein prenyltransferase subunit beta family.</text>
</comment>
<keyword evidence="7" id="KW-0862">Zinc</keyword>
<reference evidence="10" key="1">
    <citation type="submission" date="2016-06" db="EMBL/GenBank/DDBJ databases">
        <title>Draft Genome sequence of the fungus Inonotus baumii.</title>
        <authorList>
            <person name="Zhu H."/>
            <person name="Lin W."/>
        </authorList>
    </citation>
    <scope>NUCLEOTIDE SEQUENCE</scope>
    <source>
        <strain evidence="10">821</strain>
    </source>
</reference>
<comment type="caution">
    <text evidence="10">The sequence shown here is derived from an EMBL/GenBank/DDBJ whole genome shotgun (WGS) entry which is preliminary data.</text>
</comment>
<dbReference type="Pfam" id="PF00432">
    <property type="entry name" value="Prenyltrans"/>
    <property type="match status" value="1"/>
</dbReference>
<protein>
    <recommendedName>
        <fullName evidence="9">Prenyltransferase alpha-alpha toroid domain-containing protein</fullName>
    </recommendedName>
</protein>
<evidence type="ECO:0000256" key="3">
    <source>
        <dbReference type="ARBA" id="ARBA00022602"/>
    </source>
</evidence>
<dbReference type="AlphaFoldDB" id="A0A9Q5HZL6"/>
<dbReference type="OrthoDB" id="24893at2759"/>
<keyword evidence="5" id="KW-0479">Metal-binding</keyword>
<dbReference type="InterPro" id="IPR001330">
    <property type="entry name" value="Prenyltrans"/>
</dbReference>
<evidence type="ECO:0000313" key="11">
    <source>
        <dbReference type="Proteomes" id="UP000757232"/>
    </source>
</evidence>
<dbReference type="Proteomes" id="UP000757232">
    <property type="component" value="Unassembled WGS sequence"/>
</dbReference>
<dbReference type="PANTHER" id="PTHR11774:SF4">
    <property type="entry name" value="GERANYLGERANYL TRANSFERASE TYPE-1 SUBUNIT BETA"/>
    <property type="match status" value="1"/>
</dbReference>
<dbReference type="Gene3D" id="1.50.10.20">
    <property type="match status" value="1"/>
</dbReference>
<dbReference type="InterPro" id="IPR008930">
    <property type="entry name" value="Terpenoid_cyclase/PrenylTrfase"/>
</dbReference>